<reference evidence="1" key="1">
    <citation type="journal article" date="2014" name="Int. J. Syst. Evol. Microbiol.">
        <title>Complete genome of a new Firmicutes species belonging to the dominant human colonic microbiota ('Ruminococcus bicirculans') reveals two chromosomes and a selective capacity to utilize plant glucans.</title>
        <authorList>
            <consortium name="NISC Comparative Sequencing Program"/>
            <person name="Wegmann U."/>
            <person name="Louis P."/>
            <person name="Goesmann A."/>
            <person name="Henrissat B."/>
            <person name="Duncan S.H."/>
            <person name="Flint H.J."/>
        </authorList>
    </citation>
    <scope>NUCLEOTIDE SEQUENCE</scope>
    <source>
        <strain evidence="1">JCM 17590</strain>
    </source>
</reference>
<evidence type="ECO:0000313" key="1">
    <source>
        <dbReference type="EMBL" id="GAA4153662.1"/>
    </source>
</evidence>
<organism evidence="1 2">
    <name type="scientific">Gryllotalpicola daejeonensis</name>
    <dbReference type="NCBI Taxonomy" id="993087"/>
    <lineage>
        <taxon>Bacteria</taxon>
        <taxon>Bacillati</taxon>
        <taxon>Actinomycetota</taxon>
        <taxon>Actinomycetes</taxon>
        <taxon>Micrococcales</taxon>
        <taxon>Microbacteriaceae</taxon>
        <taxon>Gryllotalpicola</taxon>
    </lineage>
</organism>
<dbReference type="EMBL" id="BAABBV010000001">
    <property type="protein sequence ID" value="GAA4153662.1"/>
    <property type="molecule type" value="Genomic_DNA"/>
</dbReference>
<sequence>MTVQTIHSIYDVHELIGLVNRPTRQKSLVLVSETENGAIPYNAERIDLETGTRADVFTIDFKTAFLLSDEVGKTYSAFGGATRIYPRGFSMRDAATTSELFLPGFDSDSTRRREDALIHLALRGSYLPGRPEQRPAIAPVEDEVTRLRRQLAEARAADDARVRDLLVENARLRAAAVERRTATAARKARPTTGAAAPFEPERFNNADDAARHAILNAWVQRVEAREKELYPLPAYELGDAFARSLAEFDPEQQGKALRAAVDVLTGRAKDVRGRRLHQLRDGDAGPARVREDGATCWRVDIETNTPSARRLHYWQRADGVIELSKVGLHDDYRA</sequence>
<evidence type="ECO:0000313" key="2">
    <source>
        <dbReference type="Proteomes" id="UP001415169"/>
    </source>
</evidence>
<dbReference type="RefSeq" id="WP_344789718.1">
    <property type="nucleotide sequence ID" value="NZ_BAABBV010000001.1"/>
</dbReference>
<proteinExistence type="predicted"/>
<name>A0ABP7ZCV9_9MICO</name>
<comment type="caution">
    <text evidence="1">The sequence shown here is derived from an EMBL/GenBank/DDBJ whole genome shotgun (WGS) entry which is preliminary data.</text>
</comment>
<reference evidence="1" key="2">
    <citation type="submission" date="2023-12" db="EMBL/GenBank/DDBJ databases">
        <authorList>
            <person name="Sun Q."/>
            <person name="Inoue M."/>
        </authorList>
    </citation>
    <scope>NUCLEOTIDE SEQUENCE</scope>
    <source>
        <strain evidence="1">JCM 17590</strain>
    </source>
</reference>
<dbReference type="Proteomes" id="UP001415169">
    <property type="component" value="Unassembled WGS sequence"/>
</dbReference>
<protein>
    <submittedName>
        <fullName evidence="1">Uncharacterized protein</fullName>
    </submittedName>
</protein>
<accession>A0ABP7ZCV9</accession>
<keyword evidence="2" id="KW-1185">Reference proteome</keyword>
<gene>
    <name evidence="1" type="ORF">GCM10022286_00330</name>
</gene>